<dbReference type="Proteomes" id="UP000297149">
    <property type="component" value="Chromosome"/>
</dbReference>
<feature type="signal peptide" evidence="2">
    <location>
        <begin position="1"/>
        <end position="23"/>
    </location>
</feature>
<dbReference type="InterPro" id="IPR002035">
    <property type="entry name" value="VWF_A"/>
</dbReference>
<feature type="chain" id="PRO_5020960211" evidence="2">
    <location>
        <begin position="24"/>
        <end position="381"/>
    </location>
</feature>
<gene>
    <name evidence="4" type="ORF">E7747_04020</name>
</gene>
<evidence type="ECO:0000256" key="1">
    <source>
        <dbReference type="SAM" id="MobiDB-lite"/>
    </source>
</evidence>
<keyword evidence="5" id="KW-1185">Reference proteome</keyword>
<dbReference type="RefSeq" id="WP_136414263.1">
    <property type="nucleotide sequence ID" value="NZ_CP039396.1"/>
</dbReference>
<dbReference type="InterPro" id="IPR036465">
    <property type="entry name" value="vWFA_dom_sf"/>
</dbReference>
<evidence type="ECO:0000259" key="3">
    <source>
        <dbReference type="PROSITE" id="PS50234"/>
    </source>
</evidence>
<dbReference type="KEGG" id="ddb:E7747_04020"/>
<evidence type="ECO:0000313" key="5">
    <source>
        <dbReference type="Proteomes" id="UP000297149"/>
    </source>
</evidence>
<reference evidence="5" key="1">
    <citation type="submission" date="2019-02" db="EMBL/GenBank/DDBJ databases">
        <title>Isolation and identification of novel species under the genus Muribaculum.</title>
        <authorList>
            <person name="Miyake S."/>
            <person name="Ding Y."/>
            <person name="Low A."/>
            <person name="Soh M."/>
            <person name="Seedorf H."/>
        </authorList>
    </citation>
    <scope>NUCLEOTIDE SEQUENCE [LARGE SCALE GENOMIC DNA]</scope>
    <source>
        <strain evidence="5">H5</strain>
    </source>
</reference>
<dbReference type="SUPFAM" id="SSF53300">
    <property type="entry name" value="vWA-like"/>
    <property type="match status" value="1"/>
</dbReference>
<protein>
    <submittedName>
        <fullName evidence="4">VWA domain-containing protein</fullName>
    </submittedName>
</protein>
<dbReference type="PROSITE" id="PS50234">
    <property type="entry name" value="VWFA"/>
    <property type="match status" value="1"/>
</dbReference>
<evidence type="ECO:0000256" key="2">
    <source>
        <dbReference type="SAM" id="SignalP"/>
    </source>
</evidence>
<accession>A0A4P7W177</accession>
<dbReference type="Gene3D" id="3.40.50.410">
    <property type="entry name" value="von Willebrand factor, type A domain"/>
    <property type="match status" value="1"/>
</dbReference>
<proteinExistence type="predicted"/>
<feature type="compositionally biased region" description="Basic and acidic residues" evidence="1">
    <location>
        <begin position="28"/>
        <end position="39"/>
    </location>
</feature>
<dbReference type="AlphaFoldDB" id="A0A4P7W177"/>
<organism evidence="4 5">
    <name type="scientific">Duncaniella dubosii</name>
    <dbReference type="NCBI Taxonomy" id="2518971"/>
    <lineage>
        <taxon>Bacteria</taxon>
        <taxon>Pseudomonadati</taxon>
        <taxon>Bacteroidota</taxon>
        <taxon>Bacteroidia</taxon>
        <taxon>Bacteroidales</taxon>
        <taxon>Muribaculaceae</taxon>
        <taxon>Duncaniella</taxon>
    </lineage>
</organism>
<sequence>MKLKFLSCAALLCACAFPLTSCSDDDDKTTPEDRTDIPKDNLAQPNPKLGDEPNATIPNIQYTTVDEEGAAVFRIDMTGIQDKATLEWLRLLGTGEIGQNIWIEVDGQPKGVKVYNTADDNNERTLPIDLVFLVDNSGSMSQEANAIARDITAWAEKLSKTSLDINFGCVGYDGAITGAVNITSYQNLSDYLNRSGMTGVRRTKGFIGTESEITLYNEEKGNYRTGGGDALECGMAALRFATDLFSFRKNANRIFVNFTDEPNQNNKIDRFSVESLLTDWDTTLGTIHTVYSASKNSDKNESNRLMSEYTGGTVIYTNSSFTGVTLEDLPVTDAMRNSYVVRITNIRDLMDGQPHEVHITILSEDGTVRAERTFTVVFEAI</sequence>
<name>A0A4P7W177_9BACT</name>
<feature type="domain" description="VWFA" evidence="3">
    <location>
        <begin position="129"/>
        <end position="335"/>
    </location>
</feature>
<feature type="region of interest" description="Disordered" evidence="1">
    <location>
        <begin position="24"/>
        <end position="56"/>
    </location>
</feature>
<keyword evidence="2" id="KW-0732">Signal</keyword>
<evidence type="ECO:0000313" key="4">
    <source>
        <dbReference type="EMBL" id="QCD41537.1"/>
    </source>
</evidence>
<dbReference type="EMBL" id="CP039396">
    <property type="protein sequence ID" value="QCD41537.1"/>
    <property type="molecule type" value="Genomic_DNA"/>
</dbReference>
<dbReference type="PROSITE" id="PS51257">
    <property type="entry name" value="PROKAR_LIPOPROTEIN"/>
    <property type="match status" value="1"/>
</dbReference>
<dbReference type="CDD" id="cd00198">
    <property type="entry name" value="vWFA"/>
    <property type="match status" value="1"/>
</dbReference>